<keyword evidence="2" id="KW-1133">Transmembrane helix</keyword>
<keyword evidence="5" id="KW-1185">Reference proteome</keyword>
<evidence type="ECO:0000256" key="1">
    <source>
        <dbReference type="SAM" id="MobiDB-lite"/>
    </source>
</evidence>
<reference evidence="4 5" key="1">
    <citation type="submission" date="2019-06" db="EMBL/GenBank/DDBJ databases">
        <authorList>
            <person name="Livingstone P."/>
            <person name="Whitworth D."/>
        </authorList>
    </citation>
    <scope>NUCLEOTIDE SEQUENCE [LARGE SCALE GENOMIC DNA]</scope>
    <source>
        <strain evidence="4 5">AM401</strain>
    </source>
</reference>
<dbReference type="EMBL" id="VIFM01000460">
    <property type="protein sequence ID" value="TQF08747.1"/>
    <property type="molecule type" value="Genomic_DNA"/>
</dbReference>
<dbReference type="Pfam" id="PF08308">
    <property type="entry name" value="PEGA"/>
    <property type="match status" value="1"/>
</dbReference>
<dbReference type="Proteomes" id="UP000315369">
    <property type="component" value="Unassembled WGS sequence"/>
</dbReference>
<evidence type="ECO:0000313" key="4">
    <source>
        <dbReference type="EMBL" id="TQF08747.1"/>
    </source>
</evidence>
<sequence length="169" mass="17713">TPPPPPPEPEGMSTGKKVAFVAVPLVLLGIGAAVVLGGGQGGAKQPATQVVEVPRDRPTSPSGATTPVDATPQALRVKFNSTPSGAAIYEGEEQIGTTPIELMLPREKSHQLSFRLANHKSEERSLNFSRVAGDSQTVDVTLEPIRAATPPKPKPPRPANTGQDINVFE</sequence>
<feature type="region of interest" description="Disordered" evidence="1">
    <location>
        <begin position="38"/>
        <end position="71"/>
    </location>
</feature>
<organism evidence="4 5">
    <name type="scientific">Myxococcus llanfairpwllgwyngyllgogerychwyrndrobwllllantysiliogogogochensis</name>
    <dbReference type="NCBI Taxonomy" id="2590453"/>
    <lineage>
        <taxon>Bacteria</taxon>
        <taxon>Pseudomonadati</taxon>
        <taxon>Myxococcota</taxon>
        <taxon>Myxococcia</taxon>
        <taxon>Myxococcales</taxon>
        <taxon>Cystobacterineae</taxon>
        <taxon>Myxococcaceae</taxon>
        <taxon>Myxococcus</taxon>
    </lineage>
</organism>
<feature type="domain" description="PEGA" evidence="3">
    <location>
        <begin position="79"/>
        <end position="144"/>
    </location>
</feature>
<evidence type="ECO:0000256" key="2">
    <source>
        <dbReference type="SAM" id="Phobius"/>
    </source>
</evidence>
<keyword evidence="2" id="KW-0812">Transmembrane</keyword>
<gene>
    <name evidence="4" type="ORF">FJV41_48245</name>
</gene>
<dbReference type="AlphaFoldDB" id="A0A540WIM7"/>
<feature type="non-terminal residue" evidence="4">
    <location>
        <position position="1"/>
    </location>
</feature>
<evidence type="ECO:0000259" key="3">
    <source>
        <dbReference type="Pfam" id="PF08308"/>
    </source>
</evidence>
<accession>A0A540WIM7</accession>
<dbReference type="RefSeq" id="WP_141649359.1">
    <property type="nucleotide sequence ID" value="NZ_VIFM01000460.1"/>
</dbReference>
<name>A0A540WIM7_9BACT</name>
<comment type="caution">
    <text evidence="4">The sequence shown here is derived from an EMBL/GenBank/DDBJ whole genome shotgun (WGS) entry which is preliminary data.</text>
</comment>
<proteinExistence type="predicted"/>
<protein>
    <submittedName>
        <fullName evidence="4">PEGA domain-containing protein</fullName>
    </submittedName>
</protein>
<dbReference type="InterPro" id="IPR013229">
    <property type="entry name" value="PEGA"/>
</dbReference>
<evidence type="ECO:0000313" key="5">
    <source>
        <dbReference type="Proteomes" id="UP000315369"/>
    </source>
</evidence>
<feature type="transmembrane region" description="Helical" evidence="2">
    <location>
        <begin position="20"/>
        <end position="39"/>
    </location>
</feature>
<keyword evidence="2" id="KW-0472">Membrane</keyword>
<dbReference type="OrthoDB" id="5488032at2"/>
<feature type="compositionally biased region" description="Polar residues" evidence="1">
    <location>
        <begin position="160"/>
        <end position="169"/>
    </location>
</feature>
<feature type="region of interest" description="Disordered" evidence="1">
    <location>
        <begin position="137"/>
        <end position="169"/>
    </location>
</feature>